<organism evidence="1 2">
    <name type="scientific">Nitrobacter hamburgensis (strain DSM 10229 / NCIMB 13809 / X14)</name>
    <dbReference type="NCBI Taxonomy" id="323097"/>
    <lineage>
        <taxon>Bacteria</taxon>
        <taxon>Pseudomonadati</taxon>
        <taxon>Pseudomonadota</taxon>
        <taxon>Alphaproteobacteria</taxon>
        <taxon>Hyphomicrobiales</taxon>
        <taxon>Nitrobacteraceae</taxon>
        <taxon>Nitrobacter</taxon>
    </lineage>
</organism>
<proteinExistence type="predicted"/>
<dbReference type="HOGENOM" id="CLU_074554_0_0_5"/>
<protein>
    <submittedName>
        <fullName evidence="1">Uncharacterized protein</fullName>
    </submittedName>
</protein>
<dbReference type="Pfam" id="PF20553">
    <property type="entry name" value="Methyltransf_35"/>
    <property type="match status" value="1"/>
</dbReference>
<dbReference type="KEGG" id="nha:Nham_2514"/>
<gene>
    <name evidence="1" type="ordered locus">Nham_2514</name>
</gene>
<evidence type="ECO:0000313" key="2">
    <source>
        <dbReference type="Proteomes" id="UP000001953"/>
    </source>
</evidence>
<dbReference type="OrthoDB" id="9181262at2"/>
<name>Q1QKE9_NITHX</name>
<dbReference type="STRING" id="323097.Nham_2514"/>
<keyword evidence="2" id="KW-1185">Reference proteome</keyword>
<dbReference type="Proteomes" id="UP000001953">
    <property type="component" value="Chromosome"/>
</dbReference>
<dbReference type="InterPro" id="IPR046788">
    <property type="entry name" value="Methyltransf_35"/>
</dbReference>
<dbReference type="EMBL" id="CP000319">
    <property type="protein sequence ID" value="ABE63298.1"/>
    <property type="molecule type" value="Genomic_DNA"/>
</dbReference>
<sequence>MMASFNVVNYSLRPNKSIQRSLVFDGIKTLQASSTIDELIYIGFGSIWFTDFTLAHRELRIRDMISIEGDEIGAKRANFNRPFKTVRIESGFSNDVIPKLLSDKKLQSKPWLMWLDYDRSLEESTVDDMRAVIEGAPQNSIFLMTINASGGPIAKAPKNRPQRIKSLLGSVVPDDLSQDACQEDQLPSTLGKLLEDFLISTAVSAARPGGFLPAFRLIYKDGTPMVTVGGLLPAKGAVPAAREATSSATWPGFPPMPIIAPHLTLREVAVLQAELPRKRSLDRKAVQRLGFDLEEEQIRAFERYYRYYPAFAQITT</sequence>
<accession>Q1QKE9</accession>
<dbReference type="eggNOG" id="ENOG5031JFC">
    <property type="taxonomic scope" value="Bacteria"/>
</dbReference>
<reference evidence="1 2" key="1">
    <citation type="submission" date="2006-03" db="EMBL/GenBank/DDBJ databases">
        <title>Complete sequence of chromosome of Nitrobacter hamburgensis X14.</title>
        <authorList>
            <consortium name="US DOE Joint Genome Institute"/>
            <person name="Copeland A."/>
            <person name="Lucas S."/>
            <person name="Lapidus A."/>
            <person name="Barry K."/>
            <person name="Detter J.C."/>
            <person name="Glavina del Rio T."/>
            <person name="Hammon N."/>
            <person name="Israni S."/>
            <person name="Dalin E."/>
            <person name="Tice H."/>
            <person name="Pitluck S."/>
            <person name="Chain P."/>
            <person name="Malfatti S."/>
            <person name="Shin M."/>
            <person name="Vergez L."/>
            <person name="Schmutz J."/>
            <person name="Larimer F."/>
            <person name="Land M."/>
            <person name="Hauser L."/>
            <person name="Kyrpides N."/>
            <person name="Ivanova N."/>
            <person name="Ward B."/>
            <person name="Arp D."/>
            <person name="Klotz M."/>
            <person name="Stein L."/>
            <person name="O'Mullan G."/>
            <person name="Starkenburg S."/>
            <person name="Sayavedra L."/>
            <person name="Poret-Peterson A.T."/>
            <person name="Gentry M.E."/>
            <person name="Bruce D."/>
            <person name="Richardson P."/>
        </authorList>
    </citation>
    <scope>NUCLEOTIDE SEQUENCE [LARGE SCALE GENOMIC DNA]</scope>
    <source>
        <strain evidence="2">DSM 10229 / NCIMB 13809 / X14</strain>
    </source>
</reference>
<evidence type="ECO:0000313" key="1">
    <source>
        <dbReference type="EMBL" id="ABE63298.1"/>
    </source>
</evidence>
<dbReference type="AlphaFoldDB" id="Q1QKE9"/>